<dbReference type="Pfam" id="PF00015">
    <property type="entry name" value="MCPsignal"/>
    <property type="match status" value="1"/>
</dbReference>
<accession>A0ABR5SHZ6</accession>
<dbReference type="SMART" id="SM01049">
    <property type="entry name" value="Cache_2"/>
    <property type="match status" value="1"/>
</dbReference>
<evidence type="ECO:0000256" key="4">
    <source>
        <dbReference type="ARBA" id="ARBA00022989"/>
    </source>
</evidence>
<protein>
    <submittedName>
        <fullName evidence="12">Methyl-accepting chemotaxis protein</fullName>
    </submittedName>
</protein>
<dbReference type="SMART" id="SM00304">
    <property type="entry name" value="HAMP"/>
    <property type="match status" value="1"/>
</dbReference>
<proteinExistence type="inferred from homology"/>
<evidence type="ECO:0000256" key="7">
    <source>
        <dbReference type="ARBA" id="ARBA00029447"/>
    </source>
</evidence>
<dbReference type="Pfam" id="PF00672">
    <property type="entry name" value="HAMP"/>
    <property type="match status" value="1"/>
</dbReference>
<dbReference type="PANTHER" id="PTHR32089:SF112">
    <property type="entry name" value="LYSOZYME-LIKE PROTEIN-RELATED"/>
    <property type="match status" value="1"/>
</dbReference>
<evidence type="ECO:0000256" key="6">
    <source>
        <dbReference type="ARBA" id="ARBA00023224"/>
    </source>
</evidence>
<dbReference type="InterPro" id="IPR004089">
    <property type="entry name" value="MCPsignal_dom"/>
</dbReference>
<evidence type="ECO:0000256" key="9">
    <source>
        <dbReference type="SAM" id="Phobius"/>
    </source>
</evidence>
<dbReference type="InterPro" id="IPR003660">
    <property type="entry name" value="HAMP_dom"/>
</dbReference>
<dbReference type="SUPFAM" id="SSF58104">
    <property type="entry name" value="Methyl-accepting chemotaxis protein (MCP) signaling domain"/>
    <property type="match status" value="1"/>
</dbReference>
<dbReference type="EMBL" id="LNQR01000028">
    <property type="protein sequence ID" value="KWT91842.1"/>
    <property type="molecule type" value="Genomic_DNA"/>
</dbReference>
<comment type="caution">
    <text evidence="12">The sequence shown here is derived from an EMBL/GenBank/DDBJ whole genome shotgun (WGS) entry which is preliminary data.</text>
</comment>
<keyword evidence="3 9" id="KW-0812">Transmembrane</keyword>
<dbReference type="SMART" id="SM00283">
    <property type="entry name" value="MA"/>
    <property type="match status" value="1"/>
</dbReference>
<sequence length="562" mass="61061">MLSKLKISHRLWLIVSIAIAGFAVNIVISGYFFKETLMSDRQLKTKHLVETAYGVVDNYYKQFREGKISEADAKSQAMGVIKSLRYDEKEYFWINDMHPNMIMHPYKPELDGKDLSDFKDPNGKRLFVEFTDMVRKNKEGFVYYLWAKPGFSSPVEKLSFVKGFEPWGWIIGSGIYLDDVSAALKQEAAKGVGVTLVIVVILGILSLFITRSICVPLSEIVGQVNLMAEGDLTGEIACEGNSEITVLAKNMKVMHDTLRGIIGQIYASSEHFFSKVGALTDKAALMSDGASNQSEQAMTIATAAEEMSATIVDIARNASIASETSIASKQTAAKGKDAADIAVGIFNEVYESTIELSGMVGSLNNSVFEISNILVVIKDIADQTNLLALNAAIEAARAGEQGRGFAVVADEVRKLAERTIKATDEISQKISTVKQDSDKTTKSMSEASAKVTHATGSIKEVGEILHQMVLSVQSVADQITQIAASVEEQSAASGEVAENIDKSSNISRDILRMSEDVMTEVTAINEISGELNSAVSGFKTGNEVRAIGHKPMHGKRSAKRLL</sequence>
<gene>
    <name evidence="12" type="ORF">ASN18_0744</name>
</gene>
<feature type="domain" description="Methyl-accepting transducer" evidence="10">
    <location>
        <begin position="268"/>
        <end position="504"/>
    </location>
</feature>
<dbReference type="Pfam" id="PF17200">
    <property type="entry name" value="sCache_2"/>
    <property type="match status" value="1"/>
</dbReference>
<comment type="subcellular location">
    <subcellularLocation>
        <location evidence="1">Cell membrane</location>
        <topology evidence="1">Multi-pass membrane protein</topology>
    </subcellularLocation>
</comment>
<evidence type="ECO:0000313" key="12">
    <source>
        <dbReference type="EMBL" id="KWT91842.1"/>
    </source>
</evidence>
<dbReference type="Gene3D" id="3.30.450.20">
    <property type="entry name" value="PAS domain"/>
    <property type="match status" value="1"/>
</dbReference>
<evidence type="ECO:0000259" key="10">
    <source>
        <dbReference type="PROSITE" id="PS50111"/>
    </source>
</evidence>
<dbReference type="Proteomes" id="UP000060487">
    <property type="component" value="Unassembled WGS sequence"/>
</dbReference>
<evidence type="ECO:0000259" key="11">
    <source>
        <dbReference type="PROSITE" id="PS50885"/>
    </source>
</evidence>
<dbReference type="PANTHER" id="PTHR32089">
    <property type="entry name" value="METHYL-ACCEPTING CHEMOTAXIS PROTEIN MCPB"/>
    <property type="match status" value="1"/>
</dbReference>
<dbReference type="PROSITE" id="PS50885">
    <property type="entry name" value="HAMP"/>
    <property type="match status" value="1"/>
</dbReference>
<keyword evidence="2" id="KW-1003">Cell membrane</keyword>
<keyword evidence="13" id="KW-1185">Reference proteome</keyword>
<dbReference type="CDD" id="cd11386">
    <property type="entry name" value="MCP_signal"/>
    <property type="match status" value="1"/>
</dbReference>
<dbReference type="RefSeq" id="WP_085051270.1">
    <property type="nucleotide sequence ID" value="NZ_LNQR01000028.1"/>
</dbReference>
<dbReference type="Gene3D" id="1.10.287.950">
    <property type="entry name" value="Methyl-accepting chemotaxis protein"/>
    <property type="match status" value="1"/>
</dbReference>
<evidence type="ECO:0000256" key="3">
    <source>
        <dbReference type="ARBA" id="ARBA00022692"/>
    </source>
</evidence>
<feature type="transmembrane region" description="Helical" evidence="9">
    <location>
        <begin position="12"/>
        <end position="33"/>
    </location>
</feature>
<evidence type="ECO:0000256" key="2">
    <source>
        <dbReference type="ARBA" id="ARBA00022475"/>
    </source>
</evidence>
<keyword evidence="5 9" id="KW-0472">Membrane</keyword>
<feature type="domain" description="HAMP" evidence="11">
    <location>
        <begin position="211"/>
        <end position="263"/>
    </location>
</feature>
<evidence type="ECO:0000256" key="1">
    <source>
        <dbReference type="ARBA" id="ARBA00004651"/>
    </source>
</evidence>
<name>A0ABR5SHZ6_9BACT</name>
<organism evidence="12 13">
    <name type="scientific">Candidatus Magnetominusculus xianensis</name>
    <dbReference type="NCBI Taxonomy" id="1748249"/>
    <lineage>
        <taxon>Bacteria</taxon>
        <taxon>Pseudomonadati</taxon>
        <taxon>Nitrospirota</taxon>
        <taxon>Nitrospiria</taxon>
        <taxon>Nitrospirales</taxon>
        <taxon>Nitrospiraceae</taxon>
        <taxon>Candidatus Magnetominusculus</taxon>
    </lineage>
</organism>
<dbReference type="PROSITE" id="PS50111">
    <property type="entry name" value="CHEMOTAXIS_TRANSDUC_2"/>
    <property type="match status" value="1"/>
</dbReference>
<keyword evidence="4 9" id="KW-1133">Transmembrane helix</keyword>
<keyword evidence="6 8" id="KW-0807">Transducer</keyword>
<feature type="transmembrane region" description="Helical" evidence="9">
    <location>
        <begin position="191"/>
        <end position="209"/>
    </location>
</feature>
<reference evidence="12 13" key="1">
    <citation type="submission" date="2015-11" db="EMBL/GenBank/DDBJ databases">
        <authorList>
            <person name="Lin W."/>
        </authorList>
    </citation>
    <scope>NUCLEOTIDE SEQUENCE [LARGE SCALE GENOMIC DNA]</scope>
    <source>
        <strain evidence="12 13">HCH-1</strain>
    </source>
</reference>
<evidence type="ECO:0000256" key="5">
    <source>
        <dbReference type="ARBA" id="ARBA00023136"/>
    </source>
</evidence>
<comment type="similarity">
    <text evidence="7">Belongs to the methyl-accepting chemotaxis (MCP) protein family.</text>
</comment>
<evidence type="ECO:0000313" key="13">
    <source>
        <dbReference type="Proteomes" id="UP000060487"/>
    </source>
</evidence>
<dbReference type="CDD" id="cd06225">
    <property type="entry name" value="HAMP"/>
    <property type="match status" value="1"/>
</dbReference>
<dbReference type="InterPro" id="IPR033480">
    <property type="entry name" value="sCache_2"/>
</dbReference>
<evidence type="ECO:0000256" key="8">
    <source>
        <dbReference type="PROSITE-ProRule" id="PRU00284"/>
    </source>
</evidence>